<proteinExistence type="predicted"/>
<organism evidence="1 2">
    <name type="scientific">Knipowitschia caucasica</name>
    <name type="common">Caucasian dwarf goby</name>
    <name type="synonym">Pomatoschistus caucasicus</name>
    <dbReference type="NCBI Taxonomy" id="637954"/>
    <lineage>
        <taxon>Eukaryota</taxon>
        <taxon>Metazoa</taxon>
        <taxon>Chordata</taxon>
        <taxon>Craniata</taxon>
        <taxon>Vertebrata</taxon>
        <taxon>Euteleostomi</taxon>
        <taxon>Actinopterygii</taxon>
        <taxon>Neopterygii</taxon>
        <taxon>Teleostei</taxon>
        <taxon>Neoteleostei</taxon>
        <taxon>Acanthomorphata</taxon>
        <taxon>Gobiaria</taxon>
        <taxon>Gobiiformes</taxon>
        <taxon>Gobioidei</taxon>
        <taxon>Gobiidae</taxon>
        <taxon>Gobiinae</taxon>
        <taxon>Knipowitschia</taxon>
    </lineage>
</organism>
<name>A0AAV2KJQ3_KNICA</name>
<protein>
    <submittedName>
        <fullName evidence="1">Uncharacterized protein</fullName>
    </submittedName>
</protein>
<dbReference type="EMBL" id="OZ035840">
    <property type="protein sequence ID" value="CAL1588833.1"/>
    <property type="molecule type" value="Genomic_DNA"/>
</dbReference>
<dbReference type="Proteomes" id="UP001497482">
    <property type="component" value="Chromosome 18"/>
</dbReference>
<dbReference type="AlphaFoldDB" id="A0AAV2KJQ3"/>
<evidence type="ECO:0000313" key="1">
    <source>
        <dbReference type="EMBL" id="CAL1588833.1"/>
    </source>
</evidence>
<keyword evidence="2" id="KW-1185">Reference proteome</keyword>
<sequence length="71" mass="8310">MQEGEMVVVVLHPRRRCYCRCWSCEGKSTFPKSLVSTSTMSQSKQESELKILWKNERLRSVSKEPMETEGR</sequence>
<gene>
    <name evidence="1" type="ORF">KC01_LOCUS18555</name>
</gene>
<accession>A0AAV2KJQ3</accession>
<evidence type="ECO:0000313" key="2">
    <source>
        <dbReference type="Proteomes" id="UP001497482"/>
    </source>
</evidence>
<reference evidence="1 2" key="1">
    <citation type="submission" date="2024-04" db="EMBL/GenBank/DDBJ databases">
        <authorList>
            <person name="Waldvogel A.-M."/>
            <person name="Schoenle A."/>
        </authorList>
    </citation>
    <scope>NUCLEOTIDE SEQUENCE [LARGE SCALE GENOMIC DNA]</scope>
</reference>